<evidence type="ECO:0000313" key="2">
    <source>
        <dbReference type="Proteomes" id="UP000192411"/>
    </source>
</evidence>
<dbReference type="OrthoDB" id="4763847at2"/>
<dbReference type="Pfam" id="PF10824">
    <property type="entry name" value="T7SS_ESX_EspC"/>
    <property type="match status" value="1"/>
</dbReference>
<dbReference type="AlphaFoldDB" id="A0A1X0JW06"/>
<sequence>MGERDVARVDVAALLRIADEYQSVADAVDVIVSNRLAGLQFGGATAGRMHVSRGEAVRIAVEGVGDRLREWSRASAEIAATLRTTAHRYDEADARARRMVG</sequence>
<dbReference type="GO" id="GO:0009306">
    <property type="term" value="P:protein secretion"/>
    <property type="evidence" value="ECO:0007669"/>
    <property type="project" value="InterPro"/>
</dbReference>
<proteinExistence type="predicted"/>
<reference evidence="1 2" key="1">
    <citation type="submission" date="2017-02" db="EMBL/GenBank/DDBJ databases">
        <title>The new phylogeny of genus Mycobacterium.</title>
        <authorList>
            <person name="Tortoli E."/>
            <person name="Trovato A."/>
            <person name="Cirillo D.M."/>
        </authorList>
    </citation>
    <scope>NUCLEOTIDE SEQUENCE [LARGE SCALE GENOMIC DNA]</scope>
    <source>
        <strain evidence="1 2">DSM 44338</strain>
    </source>
</reference>
<dbReference type="STRING" id="75922.BST47_07360"/>
<dbReference type="RefSeq" id="WP_083124797.1">
    <property type="nucleotide sequence ID" value="NZ_MVIM01000003.1"/>
</dbReference>
<protein>
    <recommendedName>
        <fullName evidence="3">ESX-1 secretion-associated protein</fullName>
    </recommendedName>
</protein>
<name>A0A1X0JW06_9MYCO</name>
<dbReference type="Proteomes" id="UP000192411">
    <property type="component" value="Unassembled WGS sequence"/>
</dbReference>
<gene>
    <name evidence="1" type="ORF">BST47_07360</name>
</gene>
<evidence type="ECO:0000313" key="1">
    <source>
        <dbReference type="EMBL" id="ORB66890.1"/>
    </source>
</evidence>
<dbReference type="EMBL" id="MVIM01000003">
    <property type="protein sequence ID" value="ORB66890.1"/>
    <property type="molecule type" value="Genomic_DNA"/>
</dbReference>
<evidence type="ECO:0008006" key="3">
    <source>
        <dbReference type="Google" id="ProtNLM"/>
    </source>
</evidence>
<organism evidence="1 2">
    <name type="scientific">Mycolicibacterium tusciae</name>
    <dbReference type="NCBI Taxonomy" id="75922"/>
    <lineage>
        <taxon>Bacteria</taxon>
        <taxon>Bacillati</taxon>
        <taxon>Actinomycetota</taxon>
        <taxon>Actinomycetes</taxon>
        <taxon>Mycobacteriales</taxon>
        <taxon>Mycobacteriaceae</taxon>
        <taxon>Mycolicibacterium</taxon>
    </lineage>
</organism>
<accession>A0A1X0JW06</accession>
<comment type="caution">
    <text evidence="1">The sequence shown here is derived from an EMBL/GenBank/DDBJ whole genome shotgun (WGS) entry which is preliminary data.</text>
</comment>
<keyword evidence="2" id="KW-1185">Reference proteome</keyword>
<dbReference type="InterPro" id="IPR022536">
    <property type="entry name" value="EspC"/>
</dbReference>